<name>A0A8T2UJW2_CERRI</name>
<dbReference type="OrthoDB" id="1999129at2759"/>
<evidence type="ECO:0000313" key="2">
    <source>
        <dbReference type="Proteomes" id="UP000825935"/>
    </source>
</evidence>
<evidence type="ECO:0008006" key="3">
    <source>
        <dbReference type="Google" id="ProtNLM"/>
    </source>
</evidence>
<reference evidence="1" key="1">
    <citation type="submission" date="2021-08" db="EMBL/GenBank/DDBJ databases">
        <title>WGS assembly of Ceratopteris richardii.</title>
        <authorList>
            <person name="Marchant D.B."/>
            <person name="Chen G."/>
            <person name="Jenkins J."/>
            <person name="Shu S."/>
            <person name="Leebens-Mack J."/>
            <person name="Grimwood J."/>
            <person name="Schmutz J."/>
            <person name="Soltis P."/>
            <person name="Soltis D."/>
            <person name="Chen Z.-H."/>
        </authorList>
    </citation>
    <scope>NUCLEOTIDE SEQUENCE</scope>
    <source>
        <strain evidence="1">Whitten #5841</strain>
        <tissue evidence="1">Leaf</tissue>
    </source>
</reference>
<keyword evidence="2" id="KW-1185">Reference proteome</keyword>
<organism evidence="1 2">
    <name type="scientific">Ceratopteris richardii</name>
    <name type="common">Triangle waterfern</name>
    <dbReference type="NCBI Taxonomy" id="49495"/>
    <lineage>
        <taxon>Eukaryota</taxon>
        <taxon>Viridiplantae</taxon>
        <taxon>Streptophyta</taxon>
        <taxon>Embryophyta</taxon>
        <taxon>Tracheophyta</taxon>
        <taxon>Polypodiopsida</taxon>
        <taxon>Polypodiidae</taxon>
        <taxon>Polypodiales</taxon>
        <taxon>Pteridineae</taxon>
        <taxon>Pteridaceae</taxon>
        <taxon>Parkerioideae</taxon>
        <taxon>Ceratopteris</taxon>
    </lineage>
</organism>
<proteinExistence type="predicted"/>
<sequence>MALWHCIRASTTSTLSLTRSLISLLTLLLTIVVMSNLLSASSCCPGNERHLKYLGDAYSQGRGPSFAMVHESRGSSQDVGGECSAEQMDVILGYLSQPSKRVLHRRSLRSLSHSSDVLERRFVDSRHDLQLGSRPPPCHSQCARCEDGVCIARPVYSRGSSGAAQHAIWTCSCLH</sequence>
<gene>
    <name evidence="1" type="ORF">KP509_07G085200</name>
</gene>
<accession>A0A8T2UJW2</accession>
<dbReference type="EMBL" id="CM035412">
    <property type="protein sequence ID" value="KAH7433765.1"/>
    <property type="molecule type" value="Genomic_DNA"/>
</dbReference>
<comment type="caution">
    <text evidence="1">The sequence shown here is derived from an EMBL/GenBank/DDBJ whole genome shotgun (WGS) entry which is preliminary data.</text>
</comment>
<evidence type="ECO:0000313" key="1">
    <source>
        <dbReference type="EMBL" id="KAH7433765.1"/>
    </source>
</evidence>
<protein>
    <recommendedName>
        <fullName evidence="3">Epidermal patterning factor-like protein</fullName>
    </recommendedName>
</protein>
<dbReference type="Proteomes" id="UP000825935">
    <property type="component" value="Chromosome 7"/>
</dbReference>
<dbReference type="AlphaFoldDB" id="A0A8T2UJW2"/>